<name>A0AAW2TIX3_SESRA</name>
<sequence>MPPKRKSSKRRYGKGTPYLDPSSPMTIGGFPVCPLAVTPSRRNLFTPHILAEAIQPGIKIPNLSEYKGIGDPQTT</sequence>
<reference evidence="2" key="2">
    <citation type="journal article" date="2024" name="Plant">
        <title>Genomic evolution and insights into agronomic trait innovations of Sesamum species.</title>
        <authorList>
            <person name="Miao H."/>
            <person name="Wang L."/>
            <person name="Qu L."/>
            <person name="Liu H."/>
            <person name="Sun Y."/>
            <person name="Le M."/>
            <person name="Wang Q."/>
            <person name="Wei S."/>
            <person name="Zheng Y."/>
            <person name="Lin W."/>
            <person name="Duan Y."/>
            <person name="Cao H."/>
            <person name="Xiong S."/>
            <person name="Wang X."/>
            <person name="Wei L."/>
            <person name="Li C."/>
            <person name="Ma Q."/>
            <person name="Ju M."/>
            <person name="Zhao R."/>
            <person name="Li G."/>
            <person name="Mu C."/>
            <person name="Tian Q."/>
            <person name="Mei H."/>
            <person name="Zhang T."/>
            <person name="Gao T."/>
            <person name="Zhang H."/>
        </authorList>
    </citation>
    <scope>NUCLEOTIDE SEQUENCE</scope>
    <source>
        <strain evidence="2">G02</strain>
    </source>
</reference>
<comment type="caution">
    <text evidence="2">The sequence shown here is derived from an EMBL/GenBank/DDBJ whole genome shotgun (WGS) entry which is preliminary data.</text>
</comment>
<dbReference type="AlphaFoldDB" id="A0AAW2TIX3"/>
<proteinExistence type="predicted"/>
<accession>A0AAW2TIX3</accession>
<gene>
    <name evidence="2" type="ORF">Sradi_2091000</name>
</gene>
<evidence type="ECO:0008006" key="3">
    <source>
        <dbReference type="Google" id="ProtNLM"/>
    </source>
</evidence>
<evidence type="ECO:0000256" key="1">
    <source>
        <dbReference type="SAM" id="MobiDB-lite"/>
    </source>
</evidence>
<reference evidence="2" key="1">
    <citation type="submission" date="2020-06" db="EMBL/GenBank/DDBJ databases">
        <authorList>
            <person name="Li T."/>
            <person name="Hu X."/>
            <person name="Zhang T."/>
            <person name="Song X."/>
            <person name="Zhang H."/>
            <person name="Dai N."/>
            <person name="Sheng W."/>
            <person name="Hou X."/>
            <person name="Wei L."/>
        </authorList>
    </citation>
    <scope>NUCLEOTIDE SEQUENCE</scope>
    <source>
        <strain evidence="2">G02</strain>
        <tissue evidence="2">Leaf</tissue>
    </source>
</reference>
<feature type="region of interest" description="Disordered" evidence="1">
    <location>
        <begin position="1"/>
        <end position="20"/>
    </location>
</feature>
<feature type="compositionally biased region" description="Basic residues" evidence="1">
    <location>
        <begin position="1"/>
        <end position="13"/>
    </location>
</feature>
<organism evidence="2">
    <name type="scientific">Sesamum radiatum</name>
    <name type="common">Black benniseed</name>
    <dbReference type="NCBI Taxonomy" id="300843"/>
    <lineage>
        <taxon>Eukaryota</taxon>
        <taxon>Viridiplantae</taxon>
        <taxon>Streptophyta</taxon>
        <taxon>Embryophyta</taxon>
        <taxon>Tracheophyta</taxon>
        <taxon>Spermatophyta</taxon>
        <taxon>Magnoliopsida</taxon>
        <taxon>eudicotyledons</taxon>
        <taxon>Gunneridae</taxon>
        <taxon>Pentapetalae</taxon>
        <taxon>asterids</taxon>
        <taxon>lamiids</taxon>
        <taxon>Lamiales</taxon>
        <taxon>Pedaliaceae</taxon>
        <taxon>Sesamum</taxon>
    </lineage>
</organism>
<protein>
    <recommendedName>
        <fullName evidence="3">Ribosomal protein L2</fullName>
    </recommendedName>
</protein>
<dbReference type="EMBL" id="JACGWJ010000008">
    <property type="protein sequence ID" value="KAL0404502.1"/>
    <property type="molecule type" value="Genomic_DNA"/>
</dbReference>
<evidence type="ECO:0000313" key="2">
    <source>
        <dbReference type="EMBL" id="KAL0404502.1"/>
    </source>
</evidence>